<protein>
    <recommendedName>
        <fullName evidence="4">Protein kinase domain-containing protein</fullName>
    </recommendedName>
</protein>
<keyword evidence="6" id="KW-1185">Reference proteome</keyword>
<evidence type="ECO:0000256" key="2">
    <source>
        <dbReference type="ARBA" id="ARBA00022741"/>
    </source>
</evidence>
<dbReference type="PROSITE" id="PS50011">
    <property type="entry name" value="PROTEIN_KINASE_DOM"/>
    <property type="match status" value="1"/>
</dbReference>
<dbReference type="EMBL" id="CAJHJG010002713">
    <property type="protein sequence ID" value="CAD6922540.1"/>
    <property type="molecule type" value="Genomic_DNA"/>
</dbReference>
<accession>A0ABN7IS83</accession>
<dbReference type="InterPro" id="IPR011009">
    <property type="entry name" value="Kinase-like_dom_sf"/>
</dbReference>
<evidence type="ECO:0000259" key="4">
    <source>
        <dbReference type="PROSITE" id="PS50011"/>
    </source>
</evidence>
<dbReference type="PANTHER" id="PTHR24055">
    <property type="entry name" value="MITOGEN-ACTIVATED PROTEIN KINASE"/>
    <property type="match status" value="1"/>
</dbReference>
<feature type="domain" description="Protein kinase" evidence="4">
    <location>
        <begin position="1"/>
        <end position="83"/>
    </location>
</feature>
<dbReference type="PROSITE" id="PS00108">
    <property type="entry name" value="PROTEIN_KINASE_ST"/>
    <property type="match status" value="1"/>
</dbReference>
<evidence type="ECO:0000313" key="6">
    <source>
        <dbReference type="Proteomes" id="UP000836402"/>
    </source>
</evidence>
<dbReference type="Pfam" id="PF00069">
    <property type="entry name" value="Pkinase"/>
    <property type="match status" value="1"/>
</dbReference>
<evidence type="ECO:0000256" key="3">
    <source>
        <dbReference type="ARBA" id="ARBA00022840"/>
    </source>
</evidence>
<gene>
    <name evidence="5" type="ORF">JKIAZH3_G8229</name>
</gene>
<dbReference type="InterPro" id="IPR000719">
    <property type="entry name" value="Prot_kinase_dom"/>
</dbReference>
<feature type="non-terminal residue" evidence="5">
    <location>
        <position position="1"/>
    </location>
</feature>
<proteinExistence type="predicted"/>
<dbReference type="InterPro" id="IPR008271">
    <property type="entry name" value="Ser/Thr_kinase_AS"/>
</dbReference>
<evidence type="ECO:0000256" key="1">
    <source>
        <dbReference type="ARBA" id="ARBA00022527"/>
    </source>
</evidence>
<keyword evidence="1" id="KW-0418">Kinase</keyword>
<organism evidence="5 6">
    <name type="scientific">Tilletia caries</name>
    <name type="common">wheat bunt fungus</name>
    <dbReference type="NCBI Taxonomy" id="13290"/>
    <lineage>
        <taxon>Eukaryota</taxon>
        <taxon>Fungi</taxon>
        <taxon>Dikarya</taxon>
        <taxon>Basidiomycota</taxon>
        <taxon>Ustilaginomycotina</taxon>
        <taxon>Exobasidiomycetes</taxon>
        <taxon>Tilletiales</taxon>
        <taxon>Tilletiaceae</taxon>
        <taxon>Tilletia</taxon>
    </lineage>
</organism>
<comment type="caution">
    <text evidence="5">The sequence shown here is derived from an EMBL/GenBank/DDBJ whole genome shotgun (WGS) entry which is preliminary data.</text>
</comment>
<keyword evidence="1" id="KW-0808">Transferase</keyword>
<sequence>IIHFDFKPSNILLTASGTVKIADFGLAEDGSQRSPGVRHHALTALWYRAPEILMRSNRLGAAADVWSWAVVVAEMIGGVGKPL</sequence>
<dbReference type="Proteomes" id="UP000836402">
    <property type="component" value="Unassembled WGS sequence"/>
</dbReference>
<evidence type="ECO:0000313" key="5">
    <source>
        <dbReference type="EMBL" id="CAD6922540.1"/>
    </source>
</evidence>
<dbReference type="Gene3D" id="1.10.510.10">
    <property type="entry name" value="Transferase(Phosphotransferase) domain 1"/>
    <property type="match status" value="1"/>
</dbReference>
<keyword evidence="2" id="KW-0547">Nucleotide-binding</keyword>
<dbReference type="SUPFAM" id="SSF56112">
    <property type="entry name" value="Protein kinase-like (PK-like)"/>
    <property type="match status" value="1"/>
</dbReference>
<dbReference type="InterPro" id="IPR050117">
    <property type="entry name" value="MAPK"/>
</dbReference>
<reference evidence="5" key="1">
    <citation type="submission" date="2020-10" db="EMBL/GenBank/DDBJ databases">
        <authorList>
            <person name="Sedaghatjoo S."/>
        </authorList>
    </citation>
    <scope>NUCLEOTIDE SEQUENCE</scope>
    <source>
        <strain evidence="5">AZH3</strain>
    </source>
</reference>
<name>A0ABN7IS83_9BASI</name>
<keyword evidence="1" id="KW-0723">Serine/threonine-protein kinase</keyword>
<keyword evidence="3" id="KW-0067">ATP-binding</keyword>